<dbReference type="Pfam" id="PF01370">
    <property type="entry name" value="Epimerase"/>
    <property type="match status" value="1"/>
</dbReference>
<evidence type="ECO:0000256" key="3">
    <source>
        <dbReference type="ARBA" id="ARBA00018569"/>
    </source>
</evidence>
<evidence type="ECO:0000256" key="5">
    <source>
        <dbReference type="ARBA" id="ARBA00033067"/>
    </source>
</evidence>
<dbReference type="Gene3D" id="3.40.50.720">
    <property type="entry name" value="NAD(P)-binding Rossmann-like Domain"/>
    <property type="match status" value="1"/>
</dbReference>
<dbReference type="RefSeq" id="WP_334480877.1">
    <property type="nucleotide sequence ID" value="NZ_JAZHRV010000001.1"/>
</dbReference>
<dbReference type="Proteomes" id="UP001364224">
    <property type="component" value="Unassembled WGS sequence"/>
</dbReference>
<name>A0ABU8BB01_9BRAD</name>
<sequence>MAILITGGAGYIGSHMVYELADGGELPVVIDDFSSGFKWAIPSGVSVFVEDIGDQRRVAQLIAKFGISEIIHLAASVVVPADRRQRRGKSARPSRARTKEAAD</sequence>
<dbReference type="PANTHER" id="PTHR43725">
    <property type="entry name" value="UDP-GLUCOSE 4-EPIMERASE"/>
    <property type="match status" value="1"/>
</dbReference>
<evidence type="ECO:0000313" key="8">
    <source>
        <dbReference type="EMBL" id="MEH2555718.1"/>
    </source>
</evidence>
<dbReference type="PANTHER" id="PTHR43725:SF53">
    <property type="entry name" value="UDP-ARABINOSE 4-EPIMERASE 1"/>
    <property type="match status" value="1"/>
</dbReference>
<evidence type="ECO:0000256" key="2">
    <source>
        <dbReference type="ARBA" id="ARBA00007637"/>
    </source>
</evidence>
<keyword evidence="9" id="KW-1185">Reference proteome</keyword>
<gene>
    <name evidence="8" type="ORF">V1286_003247</name>
</gene>
<reference evidence="8 9" key="1">
    <citation type="submission" date="2024-02" db="EMBL/GenBank/DDBJ databases">
        <title>Adaptive strategies in a cosmopolitan and abundant soil bacterium.</title>
        <authorList>
            <person name="Carini P."/>
        </authorList>
    </citation>
    <scope>NUCLEOTIDE SEQUENCE [LARGE SCALE GENOMIC DNA]</scope>
    <source>
        <strain evidence="8 9">AZCC 1608</strain>
    </source>
</reference>
<evidence type="ECO:0000313" key="9">
    <source>
        <dbReference type="Proteomes" id="UP001364224"/>
    </source>
</evidence>
<protein>
    <recommendedName>
        <fullName evidence="3">UDP-glucose 4-epimerase</fullName>
    </recommendedName>
    <alternativeName>
        <fullName evidence="5">Galactowaldenase</fullName>
    </alternativeName>
    <alternativeName>
        <fullName evidence="4">UDP-galactose 4-epimerase</fullName>
    </alternativeName>
</protein>
<organism evidence="8 9">
    <name type="scientific">Bradyrhizobium algeriense</name>
    <dbReference type="NCBI Taxonomy" id="634784"/>
    <lineage>
        <taxon>Bacteria</taxon>
        <taxon>Pseudomonadati</taxon>
        <taxon>Pseudomonadota</taxon>
        <taxon>Alphaproteobacteria</taxon>
        <taxon>Hyphomicrobiales</taxon>
        <taxon>Nitrobacteraceae</taxon>
        <taxon>Bradyrhizobium</taxon>
    </lineage>
</organism>
<comment type="similarity">
    <text evidence="2">Belongs to the NAD(P)-dependent epimerase/dehydratase family.</text>
</comment>
<evidence type="ECO:0000256" key="6">
    <source>
        <dbReference type="SAM" id="MobiDB-lite"/>
    </source>
</evidence>
<evidence type="ECO:0000256" key="4">
    <source>
        <dbReference type="ARBA" id="ARBA00031367"/>
    </source>
</evidence>
<dbReference type="InterPro" id="IPR001509">
    <property type="entry name" value="Epimerase_deHydtase"/>
</dbReference>
<feature type="region of interest" description="Disordered" evidence="6">
    <location>
        <begin position="82"/>
        <end position="103"/>
    </location>
</feature>
<dbReference type="SUPFAM" id="SSF51735">
    <property type="entry name" value="NAD(P)-binding Rossmann-fold domains"/>
    <property type="match status" value="1"/>
</dbReference>
<comment type="pathway">
    <text evidence="1">Carbohydrate metabolism; galactose metabolism.</text>
</comment>
<feature type="domain" description="NAD-dependent epimerase/dehydratase" evidence="7">
    <location>
        <begin position="3"/>
        <end position="82"/>
    </location>
</feature>
<evidence type="ECO:0000256" key="1">
    <source>
        <dbReference type="ARBA" id="ARBA00004947"/>
    </source>
</evidence>
<feature type="compositionally biased region" description="Basic residues" evidence="6">
    <location>
        <begin position="84"/>
        <end position="96"/>
    </location>
</feature>
<proteinExistence type="inferred from homology"/>
<evidence type="ECO:0000259" key="7">
    <source>
        <dbReference type="Pfam" id="PF01370"/>
    </source>
</evidence>
<dbReference type="InterPro" id="IPR036291">
    <property type="entry name" value="NAD(P)-bd_dom_sf"/>
</dbReference>
<comment type="caution">
    <text evidence="8">The sequence shown here is derived from an EMBL/GenBank/DDBJ whole genome shotgun (WGS) entry which is preliminary data.</text>
</comment>
<dbReference type="EMBL" id="JAZHRV010000001">
    <property type="protein sequence ID" value="MEH2555718.1"/>
    <property type="molecule type" value="Genomic_DNA"/>
</dbReference>
<accession>A0ABU8BB01</accession>